<gene>
    <name evidence="2" type="ORF">HNQ39_003158</name>
</gene>
<reference evidence="2 3" key="1">
    <citation type="submission" date="2020-08" db="EMBL/GenBank/DDBJ databases">
        <title>Genomic Encyclopedia of Type Strains, Phase IV (KMG-IV): sequencing the most valuable type-strain genomes for metagenomic binning, comparative biology and taxonomic classification.</title>
        <authorList>
            <person name="Goeker M."/>
        </authorList>
    </citation>
    <scope>NUCLEOTIDE SEQUENCE [LARGE SCALE GENOMIC DNA]</scope>
    <source>
        <strain evidence="2 3">DSM 23562</strain>
    </source>
</reference>
<dbReference type="RefSeq" id="WP_184198129.1">
    <property type="nucleotide sequence ID" value="NZ_JACHGW010000003.1"/>
</dbReference>
<evidence type="ECO:0000313" key="2">
    <source>
        <dbReference type="EMBL" id="MBB6051348.1"/>
    </source>
</evidence>
<dbReference type="AlphaFoldDB" id="A0A7W9W773"/>
<feature type="domain" description="Putative zinc-finger" evidence="1">
    <location>
        <begin position="9"/>
        <end position="38"/>
    </location>
</feature>
<name>A0A7W9W773_ARMRO</name>
<keyword evidence="3" id="KW-1185">Reference proteome</keyword>
<dbReference type="EMBL" id="JACHGW010000003">
    <property type="protein sequence ID" value="MBB6051348.1"/>
    <property type="molecule type" value="Genomic_DNA"/>
</dbReference>
<protein>
    <submittedName>
        <fullName evidence="2">Putative anti-sigma-YlaC factor YlaD</fullName>
    </submittedName>
</protein>
<accession>A0A7W9W773</accession>
<sequence length="87" mass="9842">MSPCWHMKALLTARADQRLSGVVKRYVELHLSQCAQCRAALESLIALRTRLLALRNAPSTPLTPERQEQINAAFSELIQRHKPPPNK</sequence>
<evidence type="ECO:0000259" key="1">
    <source>
        <dbReference type="Pfam" id="PF13490"/>
    </source>
</evidence>
<dbReference type="InterPro" id="IPR027383">
    <property type="entry name" value="Znf_put"/>
</dbReference>
<organism evidence="2 3">
    <name type="scientific">Armatimonas rosea</name>
    <dbReference type="NCBI Taxonomy" id="685828"/>
    <lineage>
        <taxon>Bacteria</taxon>
        <taxon>Bacillati</taxon>
        <taxon>Armatimonadota</taxon>
        <taxon>Armatimonadia</taxon>
        <taxon>Armatimonadales</taxon>
        <taxon>Armatimonadaceae</taxon>
        <taxon>Armatimonas</taxon>
    </lineage>
</organism>
<proteinExistence type="predicted"/>
<dbReference type="Gene3D" id="1.10.10.1320">
    <property type="entry name" value="Anti-sigma factor, zinc-finger domain"/>
    <property type="match status" value="1"/>
</dbReference>
<dbReference type="InterPro" id="IPR041916">
    <property type="entry name" value="Anti_sigma_zinc_sf"/>
</dbReference>
<evidence type="ECO:0000313" key="3">
    <source>
        <dbReference type="Proteomes" id="UP000520814"/>
    </source>
</evidence>
<dbReference type="Proteomes" id="UP000520814">
    <property type="component" value="Unassembled WGS sequence"/>
</dbReference>
<dbReference type="Pfam" id="PF13490">
    <property type="entry name" value="zf-HC2"/>
    <property type="match status" value="1"/>
</dbReference>
<comment type="caution">
    <text evidence="2">The sequence shown here is derived from an EMBL/GenBank/DDBJ whole genome shotgun (WGS) entry which is preliminary data.</text>
</comment>